<dbReference type="EMBL" id="CM044704">
    <property type="protein sequence ID" value="KAI5666906.1"/>
    <property type="molecule type" value="Genomic_DNA"/>
</dbReference>
<keyword evidence="2" id="KW-1185">Reference proteome</keyword>
<organism evidence="1 2">
    <name type="scientific">Catharanthus roseus</name>
    <name type="common">Madagascar periwinkle</name>
    <name type="synonym">Vinca rosea</name>
    <dbReference type="NCBI Taxonomy" id="4058"/>
    <lineage>
        <taxon>Eukaryota</taxon>
        <taxon>Viridiplantae</taxon>
        <taxon>Streptophyta</taxon>
        <taxon>Embryophyta</taxon>
        <taxon>Tracheophyta</taxon>
        <taxon>Spermatophyta</taxon>
        <taxon>Magnoliopsida</taxon>
        <taxon>eudicotyledons</taxon>
        <taxon>Gunneridae</taxon>
        <taxon>Pentapetalae</taxon>
        <taxon>asterids</taxon>
        <taxon>lamiids</taxon>
        <taxon>Gentianales</taxon>
        <taxon>Apocynaceae</taxon>
        <taxon>Rauvolfioideae</taxon>
        <taxon>Vinceae</taxon>
        <taxon>Catharanthinae</taxon>
        <taxon>Catharanthus</taxon>
    </lineage>
</organism>
<sequence>MMAIEEAMKEGLKFKNVGLEDDGNPPKLLMVQCLNMKPKGLIMAIEETMKEGLKFKTEGLEVDGNPPKLLMVQCLNLKQLIDKIGRERNEGKARTEHITGVKPNTYSCCYKSHKRAKHEGINFILSTDAQLPTPHNEGTSESPHSNLDQINIIMQELQFVIREMREMRGDITNLSIEQRGQSHIKWHVNSHTQRGYGNYNHHGLFGTLVQSTHQFYDGGRHTTPRGGRRGDLGERGSNRPQEEVPRHEA</sequence>
<name>A0ACC0B2Q6_CATRO</name>
<proteinExistence type="predicted"/>
<comment type="caution">
    <text evidence="1">The sequence shown here is derived from an EMBL/GenBank/DDBJ whole genome shotgun (WGS) entry which is preliminary data.</text>
</comment>
<gene>
    <name evidence="1" type="ORF">M9H77_16759</name>
</gene>
<dbReference type="Proteomes" id="UP001060085">
    <property type="component" value="Linkage Group LG04"/>
</dbReference>
<evidence type="ECO:0000313" key="1">
    <source>
        <dbReference type="EMBL" id="KAI5666906.1"/>
    </source>
</evidence>
<evidence type="ECO:0000313" key="2">
    <source>
        <dbReference type="Proteomes" id="UP001060085"/>
    </source>
</evidence>
<reference evidence="2" key="1">
    <citation type="journal article" date="2023" name="Nat. Plants">
        <title>Single-cell RNA sequencing provides a high-resolution roadmap for understanding the multicellular compartmentation of specialized metabolism.</title>
        <authorList>
            <person name="Sun S."/>
            <person name="Shen X."/>
            <person name="Li Y."/>
            <person name="Li Y."/>
            <person name="Wang S."/>
            <person name="Li R."/>
            <person name="Zhang H."/>
            <person name="Shen G."/>
            <person name="Guo B."/>
            <person name="Wei J."/>
            <person name="Xu J."/>
            <person name="St-Pierre B."/>
            <person name="Chen S."/>
            <person name="Sun C."/>
        </authorList>
    </citation>
    <scope>NUCLEOTIDE SEQUENCE [LARGE SCALE GENOMIC DNA]</scope>
</reference>
<protein>
    <submittedName>
        <fullName evidence="1">Uncharacterized protein</fullName>
    </submittedName>
</protein>
<accession>A0ACC0B2Q6</accession>